<sequence>MKLSLVLVGLNAVHNAGIVSAVPLDSWSARFSASSHAVEMFNAAIEWNDKYWDDEAGYLITSTSSPGRYDSRHSAWYAPQLLARNGPGDVAKAVRIFDNVISGQYLDPSKQWYGDYQQAPSEPEPGTLEYPDDGPYSSWDPNIRDFVGCAWIVALNDYGHLLPAATVSKVEESLHIAAKGDLYRVGGIDGDNSYPCYSNPWLMRTILQNWVGARVGDANLTNSGENFAQEIYDLWSMHHTLSEFNSPTYAGVAMWALALWNQYGTSDSLLKKYGPEMLKYSWNELAQLYNANLKNIAGPWDRSYGYDMKEYASLTGAVIWGVVGREQAPVPQQELGMFHQDDFAFYPLFALSMPEMVKYLPAKAKANLLKFPGEHMYTSQAYSPPFDTYPRNITAWVSKDVTIGAETVAETVVGGPSINPSQFNPAVIQWAIGEHKIGCISHWVTESSIHAVAAPRSLNISYTNATSVHGPVSFNFLFSGLTVNNGFNVTGLEGLPGLNVKVSTNAQPNYTITYNTDHSVNEFVFYNITYTMPESFTGVPYVSLQIV</sequence>
<feature type="chain" id="PRO_5009752477" description="Six-hairpin glycosidase" evidence="1">
    <location>
        <begin position="22"/>
        <end position="547"/>
    </location>
</feature>
<dbReference type="EMBL" id="JQFZ01000111">
    <property type="protein sequence ID" value="KGO58734.1"/>
    <property type="molecule type" value="Genomic_DNA"/>
</dbReference>
<dbReference type="AlphaFoldDB" id="A0A0A2IUY8"/>
<accession>A0A0A2IUY8</accession>
<dbReference type="OrthoDB" id="2580323at2759"/>
<feature type="signal peptide" evidence="1">
    <location>
        <begin position="1"/>
        <end position="21"/>
    </location>
</feature>
<organism evidence="2 3">
    <name type="scientific">Penicillium expansum</name>
    <name type="common">Blue mold rot fungus</name>
    <dbReference type="NCBI Taxonomy" id="27334"/>
    <lineage>
        <taxon>Eukaryota</taxon>
        <taxon>Fungi</taxon>
        <taxon>Dikarya</taxon>
        <taxon>Ascomycota</taxon>
        <taxon>Pezizomycotina</taxon>
        <taxon>Eurotiomycetes</taxon>
        <taxon>Eurotiomycetidae</taxon>
        <taxon>Eurotiales</taxon>
        <taxon>Aspergillaceae</taxon>
        <taxon>Penicillium</taxon>
    </lineage>
</organism>
<dbReference type="STRING" id="27334.A0A0A2IUY8"/>
<reference evidence="2 3" key="1">
    <citation type="journal article" date="2015" name="Mol. Plant Microbe Interact.">
        <title>Genome, transcriptome, and functional analyses of Penicillium expansum provide new insights into secondary metabolism and pathogenicity.</title>
        <authorList>
            <person name="Ballester A.R."/>
            <person name="Marcet-Houben M."/>
            <person name="Levin E."/>
            <person name="Sela N."/>
            <person name="Selma-Lazaro C."/>
            <person name="Carmona L."/>
            <person name="Wisniewski M."/>
            <person name="Droby S."/>
            <person name="Gonzalez-Candelas L."/>
            <person name="Gabaldon T."/>
        </authorList>
    </citation>
    <scope>NUCLEOTIDE SEQUENCE [LARGE SCALE GENOMIC DNA]</scope>
    <source>
        <strain evidence="2 3">MD-8</strain>
    </source>
</reference>
<keyword evidence="1" id="KW-0732">Signal</keyword>
<protein>
    <recommendedName>
        <fullName evidence="4">Six-hairpin glycosidase</fullName>
    </recommendedName>
</protein>
<gene>
    <name evidence="2" type="ORF">PEX2_091120</name>
</gene>
<evidence type="ECO:0000313" key="3">
    <source>
        <dbReference type="Proteomes" id="UP000030143"/>
    </source>
</evidence>
<dbReference type="RefSeq" id="XP_016600098.1">
    <property type="nucleotide sequence ID" value="XM_016746382.1"/>
</dbReference>
<keyword evidence="3" id="KW-1185">Reference proteome</keyword>
<evidence type="ECO:0008006" key="4">
    <source>
        <dbReference type="Google" id="ProtNLM"/>
    </source>
</evidence>
<dbReference type="HOGENOM" id="CLU_023528_0_0_1"/>
<dbReference type="GeneID" id="27681802"/>
<comment type="caution">
    <text evidence="2">The sequence shown here is derived from an EMBL/GenBank/DDBJ whole genome shotgun (WGS) entry which is preliminary data.</text>
</comment>
<name>A0A0A2IUY8_PENEN</name>
<dbReference type="PANTHER" id="PTHR40616">
    <property type="entry name" value="LINALOOL DEHYDRATASE_ISOMERASE DOMAIN-CONTAINING PROTEIN"/>
    <property type="match status" value="1"/>
</dbReference>
<dbReference type="PhylomeDB" id="A0A0A2IUY8"/>
<dbReference type="Proteomes" id="UP000030143">
    <property type="component" value="Unassembled WGS sequence"/>
</dbReference>
<evidence type="ECO:0000256" key="1">
    <source>
        <dbReference type="SAM" id="SignalP"/>
    </source>
</evidence>
<dbReference type="VEuPathDB" id="FungiDB:PEXP_066120"/>
<dbReference type="PANTHER" id="PTHR40616:SF1">
    <property type="entry name" value="LINALOOL DEHYDRATASE_ISOMERASE DOMAIN-CONTAINING PROTEIN"/>
    <property type="match status" value="1"/>
</dbReference>
<evidence type="ECO:0000313" key="2">
    <source>
        <dbReference type="EMBL" id="KGO58734.1"/>
    </source>
</evidence>
<proteinExistence type="predicted"/>